<dbReference type="AlphaFoldDB" id="A0ABD1W4I8"/>
<sequence length="157" mass="16496">MGAGDWQGFHSDPVPEVTVPRTLSLQSETDSIGLAGLAAKKIPPVAKKKSSDNDQKMILAGLSLKGGEKDKDAPPASSDPRQTVLVPSASSQGLQIMVQKQELGAKRVEKAKSKGAGSNVGRSSKQPLEDDDDLEVLEEGGLSQKARRPHTASSKSL</sequence>
<evidence type="ECO:0000313" key="2">
    <source>
        <dbReference type="EMBL" id="KAL2544575.1"/>
    </source>
</evidence>
<keyword evidence="3" id="KW-1185">Reference proteome</keyword>
<evidence type="ECO:0000256" key="1">
    <source>
        <dbReference type="SAM" id="MobiDB-lite"/>
    </source>
</evidence>
<gene>
    <name evidence="2" type="ORF">Fot_13808</name>
</gene>
<protein>
    <submittedName>
        <fullName evidence="2">Uncharacterized protein</fullName>
    </submittedName>
</protein>
<reference evidence="3" key="1">
    <citation type="submission" date="2024-07" db="EMBL/GenBank/DDBJ databases">
        <title>Two chromosome-level genome assemblies of Korean endemic species Abeliophyllum distichum and Forsythia ovata (Oleaceae).</title>
        <authorList>
            <person name="Jang H."/>
        </authorList>
    </citation>
    <scope>NUCLEOTIDE SEQUENCE [LARGE SCALE GENOMIC DNA]</scope>
</reference>
<dbReference type="EMBL" id="JBFOLJ010000004">
    <property type="protein sequence ID" value="KAL2544575.1"/>
    <property type="molecule type" value="Genomic_DNA"/>
</dbReference>
<accession>A0ABD1W4I8</accession>
<feature type="region of interest" description="Disordered" evidence="1">
    <location>
        <begin position="41"/>
        <end position="157"/>
    </location>
</feature>
<name>A0ABD1W4I8_9LAMI</name>
<evidence type="ECO:0000313" key="3">
    <source>
        <dbReference type="Proteomes" id="UP001604277"/>
    </source>
</evidence>
<proteinExistence type="predicted"/>
<feature type="compositionally biased region" description="Basic and acidic residues" evidence="1">
    <location>
        <begin position="103"/>
        <end position="112"/>
    </location>
</feature>
<feature type="compositionally biased region" description="Acidic residues" evidence="1">
    <location>
        <begin position="129"/>
        <end position="138"/>
    </location>
</feature>
<comment type="caution">
    <text evidence="2">The sequence shown here is derived from an EMBL/GenBank/DDBJ whole genome shotgun (WGS) entry which is preliminary data.</text>
</comment>
<organism evidence="2 3">
    <name type="scientific">Forsythia ovata</name>
    <dbReference type="NCBI Taxonomy" id="205694"/>
    <lineage>
        <taxon>Eukaryota</taxon>
        <taxon>Viridiplantae</taxon>
        <taxon>Streptophyta</taxon>
        <taxon>Embryophyta</taxon>
        <taxon>Tracheophyta</taxon>
        <taxon>Spermatophyta</taxon>
        <taxon>Magnoliopsida</taxon>
        <taxon>eudicotyledons</taxon>
        <taxon>Gunneridae</taxon>
        <taxon>Pentapetalae</taxon>
        <taxon>asterids</taxon>
        <taxon>lamiids</taxon>
        <taxon>Lamiales</taxon>
        <taxon>Oleaceae</taxon>
        <taxon>Forsythieae</taxon>
        <taxon>Forsythia</taxon>
    </lineage>
</organism>
<dbReference type="Proteomes" id="UP001604277">
    <property type="component" value="Unassembled WGS sequence"/>
</dbReference>